<evidence type="ECO:0000313" key="7">
    <source>
        <dbReference type="EMBL" id="UPQ78478.1"/>
    </source>
</evidence>
<dbReference type="SUPFAM" id="SSF82171">
    <property type="entry name" value="DPP6 N-terminal domain-like"/>
    <property type="match status" value="1"/>
</dbReference>
<keyword evidence="2 4" id="KW-0472">Membrane</keyword>
<dbReference type="PROSITE" id="PS51123">
    <property type="entry name" value="OMPA_2"/>
    <property type="match status" value="1"/>
</dbReference>
<feature type="signal peptide" evidence="5">
    <location>
        <begin position="1"/>
        <end position="18"/>
    </location>
</feature>
<dbReference type="Gene3D" id="2.120.10.30">
    <property type="entry name" value="TolB, C-terminal domain"/>
    <property type="match status" value="1"/>
</dbReference>
<dbReference type="SUPFAM" id="SSF103088">
    <property type="entry name" value="OmpA-like"/>
    <property type="match status" value="1"/>
</dbReference>
<evidence type="ECO:0000256" key="3">
    <source>
        <dbReference type="ARBA" id="ARBA00023237"/>
    </source>
</evidence>
<evidence type="ECO:0000313" key="8">
    <source>
        <dbReference type="Proteomes" id="UP000830583"/>
    </source>
</evidence>
<dbReference type="PANTHER" id="PTHR30329">
    <property type="entry name" value="STATOR ELEMENT OF FLAGELLAR MOTOR COMPLEX"/>
    <property type="match status" value="1"/>
</dbReference>
<evidence type="ECO:0000256" key="4">
    <source>
        <dbReference type="PROSITE-ProRule" id="PRU00473"/>
    </source>
</evidence>
<evidence type="ECO:0000256" key="1">
    <source>
        <dbReference type="ARBA" id="ARBA00004442"/>
    </source>
</evidence>
<accession>A0ABY4KFD1</accession>
<gene>
    <name evidence="7" type="ORF">M0M57_12720</name>
</gene>
<dbReference type="InterPro" id="IPR050330">
    <property type="entry name" value="Bact_OuterMem_StrucFunc"/>
</dbReference>
<dbReference type="InterPro" id="IPR006664">
    <property type="entry name" value="OMP_bac"/>
</dbReference>
<keyword evidence="8" id="KW-1185">Reference proteome</keyword>
<dbReference type="CDD" id="cd07185">
    <property type="entry name" value="OmpA_C-like"/>
    <property type="match status" value="1"/>
</dbReference>
<dbReference type="Pfam" id="PF00691">
    <property type="entry name" value="OmpA"/>
    <property type="match status" value="1"/>
</dbReference>
<dbReference type="Gene3D" id="2.60.40.1120">
    <property type="entry name" value="Carboxypeptidase-like, regulatory domain"/>
    <property type="match status" value="1"/>
</dbReference>
<dbReference type="InterPro" id="IPR006665">
    <property type="entry name" value="OmpA-like"/>
</dbReference>
<feature type="chain" id="PRO_5046368120" evidence="5">
    <location>
        <begin position="19"/>
        <end position="644"/>
    </location>
</feature>
<dbReference type="Gene3D" id="3.30.1330.60">
    <property type="entry name" value="OmpA-like domain"/>
    <property type="match status" value="1"/>
</dbReference>
<dbReference type="InterPro" id="IPR011659">
    <property type="entry name" value="WD40"/>
</dbReference>
<dbReference type="PANTHER" id="PTHR30329:SF21">
    <property type="entry name" value="LIPOPROTEIN YIAD-RELATED"/>
    <property type="match status" value="1"/>
</dbReference>
<name>A0ABY4KFD1_9FLAO</name>
<protein>
    <submittedName>
        <fullName evidence="7">OmpA family protein</fullName>
    </submittedName>
</protein>
<evidence type="ECO:0000256" key="2">
    <source>
        <dbReference type="ARBA" id="ARBA00023136"/>
    </source>
</evidence>
<dbReference type="RefSeq" id="WP_248433403.1">
    <property type="nucleotide sequence ID" value="NZ_CP096205.1"/>
</dbReference>
<dbReference type="InterPro" id="IPR036737">
    <property type="entry name" value="OmpA-like_sf"/>
</dbReference>
<dbReference type="PRINTS" id="PR01021">
    <property type="entry name" value="OMPADOMAIN"/>
</dbReference>
<dbReference type="EMBL" id="CP096205">
    <property type="protein sequence ID" value="UPQ78478.1"/>
    <property type="molecule type" value="Genomic_DNA"/>
</dbReference>
<proteinExistence type="predicted"/>
<keyword evidence="5" id="KW-0732">Signal</keyword>
<keyword evidence="3" id="KW-0998">Cell outer membrane</keyword>
<evidence type="ECO:0000256" key="5">
    <source>
        <dbReference type="SAM" id="SignalP"/>
    </source>
</evidence>
<organism evidence="7 8">
    <name type="scientific">Flavobacterium azooxidireducens</name>
    <dbReference type="NCBI Taxonomy" id="1871076"/>
    <lineage>
        <taxon>Bacteria</taxon>
        <taxon>Pseudomonadati</taxon>
        <taxon>Bacteroidota</taxon>
        <taxon>Flavobacteriia</taxon>
        <taxon>Flavobacteriales</taxon>
        <taxon>Flavobacteriaceae</taxon>
        <taxon>Flavobacterium</taxon>
    </lineage>
</organism>
<dbReference type="Proteomes" id="UP000830583">
    <property type="component" value="Chromosome"/>
</dbReference>
<comment type="subcellular location">
    <subcellularLocation>
        <location evidence="1">Cell outer membrane</location>
    </subcellularLocation>
</comment>
<evidence type="ECO:0000259" key="6">
    <source>
        <dbReference type="PROSITE" id="PS51123"/>
    </source>
</evidence>
<reference evidence="7" key="1">
    <citation type="submission" date="2022-04" db="EMBL/GenBank/DDBJ databases">
        <title>Consumption of N2O by Flavobacterium azooxidireducens sp. nov. isolated from Decomposing Leaf Litter of Phragmites australis (Cav.).</title>
        <authorList>
            <person name="Behrendt U."/>
            <person name="Spanner T."/>
            <person name="Augustin J."/>
            <person name="Horn M.A."/>
            <person name="Kolb S."/>
            <person name="Ulrich A."/>
        </authorList>
    </citation>
    <scope>NUCLEOTIDE SEQUENCE</scope>
    <source>
        <strain evidence="7">IGB 4-14</strain>
    </source>
</reference>
<dbReference type="InterPro" id="IPR011042">
    <property type="entry name" value="6-blade_b-propeller_TolB-like"/>
</dbReference>
<sequence>MKNLYILSFLCCVTFTFAQSKLKKADQLFSTYAYVDAAKMYEEYLQNVEKPSTQTIRNVADSYYFIDDNRNALKWYQKLYDVQGQNMTDIYFLRYIQSMKGVTDYDMADKLTKEFLNKKGDQKEIQRYVKQKKQMDSLANTKPLYAVKNLDINSTKADFGVAFYGEKVVFTSSRDTTKFNQKLYSWNKQPFLDLYVAERNMADGSLFNESIFLQDIMTKYHEATATFTPDLKTVFFTTNIVKKKKPVIDETRTNNFQIIKGTLEGEKLVKSESVFFNSKKYSVGHPSLSEDGRWLFFASDMPGGYGETDLYVVQIAEDGTMGSPQNLGPTINTIGNEMFPFFRNGTLYFSSDGHYGWGDLDIYESKFFGALKFSDPRNLGSPINSNKDDFAFILDEEEKFGYVSSNRAQGKGCDDIYYFTKSKHECSQLISGKVINTKSKLAIDQAIIQVYDAFDDLITEVQTNSAGDYLVKVPCGKAIRIKASKENHSSEQKEMETTKEDAIETKDVNFELSNYDDLIVKEDGIEKISINPIFFDYDKATIRKESEIELDKVVFVMEKFPLVKIKIESHTDSRGSDAYNMKLSDARAKSTQTYILSKGIDPSRIESAVGFGESRLKNKCSNGVKCSEYEHFANRRSDFIIIQK</sequence>
<dbReference type="Pfam" id="PF07676">
    <property type="entry name" value="PD40"/>
    <property type="match status" value="1"/>
</dbReference>
<feature type="domain" description="OmpA-like" evidence="6">
    <location>
        <begin position="522"/>
        <end position="644"/>
    </location>
</feature>